<organism evidence="5 6">
    <name type="scientific">Rossellomorea marisflavi</name>
    <dbReference type="NCBI Taxonomy" id="189381"/>
    <lineage>
        <taxon>Bacteria</taxon>
        <taxon>Bacillati</taxon>
        <taxon>Bacillota</taxon>
        <taxon>Bacilli</taxon>
        <taxon>Bacillales</taxon>
        <taxon>Bacillaceae</taxon>
        <taxon>Rossellomorea</taxon>
    </lineage>
</organism>
<sequence>MEYDFRTILNVQRYVSYSTHPHILSSKERKKMKNDRRQIRTKQLIRDALLSLIPEKGLSKITVKDLTERADINRGTFYLHYKDVADLTDQLKEEIFAELPLLTSRIDPTDIRIAAKQNEPYEPIQALLEYLLSHSDFLRVMLLPEGDLHLAMQLKDFMKENMLKKFEQYLGPETNSPTVPADYFMAYITSANIGLLTHWMTSGNDLPVEDIALMMTKIMSQGPLEAMMGGGQ</sequence>
<protein>
    <submittedName>
        <fullName evidence="5">TetR/AcrR family transcriptional regulator</fullName>
    </submittedName>
</protein>
<evidence type="ECO:0000256" key="1">
    <source>
        <dbReference type="ARBA" id="ARBA00022491"/>
    </source>
</evidence>
<dbReference type="Pfam" id="PF14278">
    <property type="entry name" value="TetR_C_8"/>
    <property type="match status" value="1"/>
</dbReference>
<dbReference type="InterPro" id="IPR009057">
    <property type="entry name" value="Homeodomain-like_sf"/>
</dbReference>
<comment type="caution">
    <text evidence="5">The sequence shown here is derived from an EMBL/GenBank/DDBJ whole genome shotgun (WGS) entry which is preliminary data.</text>
</comment>
<keyword evidence="1" id="KW-0678">Repressor</keyword>
<dbReference type="InterPro" id="IPR001647">
    <property type="entry name" value="HTH_TetR"/>
</dbReference>
<evidence type="ECO:0000256" key="3">
    <source>
        <dbReference type="PROSITE-ProRule" id="PRU00335"/>
    </source>
</evidence>
<evidence type="ECO:0000313" key="6">
    <source>
        <dbReference type="Proteomes" id="UP000322997"/>
    </source>
</evidence>
<evidence type="ECO:0000313" key="5">
    <source>
        <dbReference type="EMBL" id="TYS53136.1"/>
    </source>
</evidence>
<dbReference type="Pfam" id="PF00440">
    <property type="entry name" value="TetR_N"/>
    <property type="match status" value="1"/>
</dbReference>
<dbReference type="Gene3D" id="1.10.357.10">
    <property type="entry name" value="Tetracycline Repressor, domain 2"/>
    <property type="match status" value="1"/>
</dbReference>
<name>A0A5D4RTN0_9BACI</name>
<reference evidence="5 6" key="1">
    <citation type="submission" date="2019-08" db="EMBL/GenBank/DDBJ databases">
        <title>Bacillus genomes from the desert of Cuatro Cienegas, Coahuila.</title>
        <authorList>
            <person name="Olmedo-Alvarez G."/>
        </authorList>
    </citation>
    <scope>NUCLEOTIDE SEQUENCE [LARGE SCALE GENOMIC DNA]</scope>
    <source>
        <strain evidence="5 6">CH108_3D</strain>
    </source>
</reference>
<dbReference type="EMBL" id="VTEQ01000004">
    <property type="protein sequence ID" value="TYS53136.1"/>
    <property type="molecule type" value="Genomic_DNA"/>
</dbReference>
<accession>A0A5D4RTN0</accession>
<feature type="domain" description="HTH tetR-type" evidence="4">
    <location>
        <begin position="39"/>
        <end position="99"/>
    </location>
</feature>
<dbReference type="InterPro" id="IPR050624">
    <property type="entry name" value="HTH-type_Tx_Regulator"/>
</dbReference>
<dbReference type="InterPro" id="IPR039532">
    <property type="entry name" value="TetR_C_Firmicutes"/>
</dbReference>
<feature type="DNA-binding region" description="H-T-H motif" evidence="3">
    <location>
        <begin position="62"/>
        <end position="81"/>
    </location>
</feature>
<dbReference type="GO" id="GO:0003677">
    <property type="term" value="F:DNA binding"/>
    <property type="evidence" value="ECO:0007669"/>
    <property type="project" value="UniProtKB-UniRule"/>
</dbReference>
<proteinExistence type="predicted"/>
<keyword evidence="2 3" id="KW-0238">DNA-binding</keyword>
<dbReference type="AlphaFoldDB" id="A0A5D4RTN0"/>
<dbReference type="PANTHER" id="PTHR43479:SF7">
    <property type="entry name" value="TETR-FAMILY TRANSCRIPTIONAL REGULATOR"/>
    <property type="match status" value="1"/>
</dbReference>
<evidence type="ECO:0000259" key="4">
    <source>
        <dbReference type="PROSITE" id="PS50977"/>
    </source>
</evidence>
<evidence type="ECO:0000256" key="2">
    <source>
        <dbReference type="ARBA" id="ARBA00023125"/>
    </source>
</evidence>
<dbReference type="SUPFAM" id="SSF46689">
    <property type="entry name" value="Homeodomain-like"/>
    <property type="match status" value="1"/>
</dbReference>
<dbReference type="Proteomes" id="UP000322997">
    <property type="component" value="Unassembled WGS sequence"/>
</dbReference>
<dbReference type="PANTHER" id="PTHR43479">
    <property type="entry name" value="ACREF/ENVCD OPERON REPRESSOR-RELATED"/>
    <property type="match status" value="1"/>
</dbReference>
<gene>
    <name evidence="5" type="ORF">FZC83_15715</name>
</gene>
<dbReference type="PROSITE" id="PS50977">
    <property type="entry name" value="HTH_TETR_2"/>
    <property type="match status" value="1"/>
</dbReference>